<comment type="caution">
    <text evidence="3">The sequence shown here is derived from an EMBL/GenBank/DDBJ whole genome shotgun (WGS) entry which is preliminary data.</text>
</comment>
<evidence type="ECO:0000313" key="3">
    <source>
        <dbReference type="EMBL" id="PCG72901.1"/>
    </source>
</evidence>
<dbReference type="AlphaFoldDB" id="A0A2A4JLP5"/>
<keyword evidence="2" id="KW-0812">Transmembrane</keyword>
<evidence type="ECO:0000256" key="2">
    <source>
        <dbReference type="SAM" id="Phobius"/>
    </source>
</evidence>
<proteinExistence type="predicted"/>
<protein>
    <submittedName>
        <fullName evidence="3">Uncharacterized protein</fullName>
    </submittedName>
</protein>
<sequence length="366" mass="40686">MDNQRNIKYPSHLVLTAALSGGITIVLSLIYILLSIAAIIFRFNDCNFGDSNNGANYFWKTIISAYILDDDCESSSIARHQLNITGAYTVFVFATLTLSFSVLCLVTASVLIATIQDGGAARYLNIVVCAYIGSCFAAFVVDLTTATHFGIDHTTLSNKLMDLPSGSTSNYRLEVLRHGAFLMMTIGLKGYVAPVVHIVLLILLVVYLLEHRKQMKNAEHSIHKLGAVNAFDQPRKPDDNAWVSEPDVFSPFSRGAQVNNGFIRDDESDRARPRPPPKIDYSNSNRSYDRSDSWHRGQPSLNHSNRPFSYLEDIKRPGPMRPSPSKGAELPWNQDNSPWSQGPPVPQPDYSPQPRRLKSALKPGYL</sequence>
<feature type="transmembrane region" description="Helical" evidence="2">
    <location>
        <begin position="191"/>
        <end position="209"/>
    </location>
</feature>
<reference evidence="3" key="1">
    <citation type="submission" date="2017-09" db="EMBL/GenBank/DDBJ databases">
        <title>Contemporary evolution of a Lepidopteran species, Heliothis virescens, in response to modern agricultural practices.</title>
        <authorList>
            <person name="Fritz M.L."/>
            <person name="Deyonke A.M."/>
            <person name="Papanicolaou A."/>
            <person name="Micinski S."/>
            <person name="Westbrook J."/>
            <person name="Gould F."/>
        </authorList>
    </citation>
    <scope>NUCLEOTIDE SEQUENCE [LARGE SCALE GENOMIC DNA]</scope>
    <source>
        <strain evidence="3">HvINT-</strain>
        <tissue evidence="3">Whole body</tissue>
    </source>
</reference>
<dbReference type="EMBL" id="NWSH01001054">
    <property type="protein sequence ID" value="PCG72901.1"/>
    <property type="molecule type" value="Genomic_DNA"/>
</dbReference>
<feature type="compositionally biased region" description="Basic and acidic residues" evidence="1">
    <location>
        <begin position="263"/>
        <end position="272"/>
    </location>
</feature>
<feature type="transmembrane region" description="Helical" evidence="2">
    <location>
        <begin position="123"/>
        <end position="141"/>
    </location>
</feature>
<accession>A0A2A4JLP5</accession>
<keyword evidence="2" id="KW-0472">Membrane</keyword>
<gene>
    <name evidence="3" type="ORF">B5V51_378</name>
</gene>
<dbReference type="STRING" id="7102.A0A2A4JLP5"/>
<keyword evidence="2" id="KW-1133">Transmembrane helix</keyword>
<evidence type="ECO:0000256" key="1">
    <source>
        <dbReference type="SAM" id="MobiDB-lite"/>
    </source>
</evidence>
<organism evidence="3">
    <name type="scientific">Heliothis virescens</name>
    <name type="common">Tobacco budworm moth</name>
    <dbReference type="NCBI Taxonomy" id="7102"/>
    <lineage>
        <taxon>Eukaryota</taxon>
        <taxon>Metazoa</taxon>
        <taxon>Ecdysozoa</taxon>
        <taxon>Arthropoda</taxon>
        <taxon>Hexapoda</taxon>
        <taxon>Insecta</taxon>
        <taxon>Pterygota</taxon>
        <taxon>Neoptera</taxon>
        <taxon>Endopterygota</taxon>
        <taxon>Lepidoptera</taxon>
        <taxon>Glossata</taxon>
        <taxon>Ditrysia</taxon>
        <taxon>Noctuoidea</taxon>
        <taxon>Noctuidae</taxon>
        <taxon>Heliothinae</taxon>
        <taxon>Heliothis</taxon>
    </lineage>
</organism>
<feature type="transmembrane region" description="Helical" evidence="2">
    <location>
        <begin position="88"/>
        <end position="111"/>
    </location>
</feature>
<feature type="region of interest" description="Disordered" evidence="1">
    <location>
        <begin position="252"/>
        <end position="366"/>
    </location>
</feature>
<feature type="transmembrane region" description="Helical" evidence="2">
    <location>
        <begin position="12"/>
        <end position="41"/>
    </location>
</feature>
<name>A0A2A4JLP5_HELVI</name>
<feature type="compositionally biased region" description="Pro residues" evidence="1">
    <location>
        <begin position="341"/>
        <end position="351"/>
    </location>
</feature>